<gene>
    <name evidence="1" type="ORF">D187_002643</name>
</gene>
<evidence type="ECO:0000313" key="2">
    <source>
        <dbReference type="Proteomes" id="UP000011682"/>
    </source>
</evidence>
<evidence type="ECO:0000313" key="1">
    <source>
        <dbReference type="EMBL" id="EPX59899.1"/>
    </source>
</evidence>
<dbReference type="eggNOG" id="ENOG50330W7">
    <property type="taxonomic scope" value="Bacteria"/>
</dbReference>
<accession>S9QEY5</accession>
<sequence>MKMEKSEKGEWMTMMSQGVRTGVMLVSLAVVPTALASGGKGMTWAKVSHASGIDQVGCWGCDAYVGETDCRTALPLLCIHQDGAPTPSGLTGYYPYWAGGNIATTLLVPGQALTSLAAANQLCVNFFGTGWRMAEFHDGWGWGFHAYGNVRGDMRFWVYIDDTQGNCWNP</sequence>
<proteinExistence type="predicted"/>
<protein>
    <submittedName>
        <fullName evidence="1">Uncharacterized protein</fullName>
    </submittedName>
</protein>
<comment type="caution">
    <text evidence="1">The sequence shown here is derived from an EMBL/GenBank/DDBJ whole genome shotgun (WGS) entry which is preliminary data.</text>
</comment>
<dbReference type="EMBL" id="ANAH02000015">
    <property type="protein sequence ID" value="EPX59899.1"/>
    <property type="molecule type" value="Genomic_DNA"/>
</dbReference>
<organism evidence="1 2">
    <name type="scientific">Cystobacter fuscus (strain ATCC 25194 / DSM 2262 / NBRC 100088 / M29)</name>
    <dbReference type="NCBI Taxonomy" id="1242864"/>
    <lineage>
        <taxon>Bacteria</taxon>
        <taxon>Pseudomonadati</taxon>
        <taxon>Myxococcota</taxon>
        <taxon>Myxococcia</taxon>
        <taxon>Myxococcales</taxon>
        <taxon>Cystobacterineae</taxon>
        <taxon>Archangiaceae</taxon>
        <taxon>Cystobacter</taxon>
    </lineage>
</organism>
<keyword evidence="2" id="KW-1185">Reference proteome</keyword>
<dbReference type="AlphaFoldDB" id="S9QEY5"/>
<name>S9QEY5_CYSF2</name>
<dbReference type="Proteomes" id="UP000011682">
    <property type="component" value="Unassembled WGS sequence"/>
</dbReference>
<reference evidence="1" key="1">
    <citation type="submission" date="2013-05" db="EMBL/GenBank/DDBJ databases">
        <title>Genome assembly of Cystobacter fuscus DSM 2262.</title>
        <authorList>
            <person name="Sharma G."/>
            <person name="Khatri I."/>
            <person name="Kaur C."/>
            <person name="Mayilraj S."/>
            <person name="Subramanian S."/>
        </authorList>
    </citation>
    <scope>NUCLEOTIDE SEQUENCE [LARGE SCALE GENOMIC DNA]</scope>
    <source>
        <strain evidence="1">DSM 2262</strain>
    </source>
</reference>